<sequence length="100" mass="10182">MRGGGAGPRAPGAEEVSQRPRAPAAGPAWCRPLFCPALSVRRRGSCLGPRSSCAGRLSPGLSSGCGICGLRRDLCPDHGLRGKSRGEQQLRGGPSCGASL</sequence>
<dbReference type="AlphaFoldDB" id="A0A1V4JR59"/>
<dbReference type="Proteomes" id="UP000190648">
    <property type="component" value="Unassembled WGS sequence"/>
</dbReference>
<protein>
    <submittedName>
        <fullName evidence="2">Uncharacterized protein</fullName>
    </submittedName>
</protein>
<name>A0A1V4JR59_PATFA</name>
<proteinExistence type="predicted"/>
<feature type="compositionally biased region" description="Basic and acidic residues" evidence="1">
    <location>
        <begin position="79"/>
        <end position="88"/>
    </location>
</feature>
<gene>
    <name evidence="2" type="ORF">AV530_018255</name>
</gene>
<feature type="region of interest" description="Disordered" evidence="1">
    <location>
        <begin position="1"/>
        <end position="28"/>
    </location>
</feature>
<evidence type="ECO:0000256" key="1">
    <source>
        <dbReference type="SAM" id="MobiDB-lite"/>
    </source>
</evidence>
<reference evidence="2 3" key="1">
    <citation type="submission" date="2016-02" db="EMBL/GenBank/DDBJ databases">
        <title>Band-tailed pigeon sequencing and assembly.</title>
        <authorList>
            <person name="Soares A.E."/>
            <person name="Novak B.J."/>
            <person name="Rice E.S."/>
            <person name="O'Connell B."/>
            <person name="Chang D."/>
            <person name="Weber S."/>
            <person name="Shapiro B."/>
        </authorList>
    </citation>
    <scope>NUCLEOTIDE SEQUENCE [LARGE SCALE GENOMIC DNA]</scope>
    <source>
        <strain evidence="2">BTP2013</strain>
        <tissue evidence="2">Blood</tissue>
    </source>
</reference>
<comment type="caution">
    <text evidence="2">The sequence shown here is derived from an EMBL/GenBank/DDBJ whole genome shotgun (WGS) entry which is preliminary data.</text>
</comment>
<evidence type="ECO:0000313" key="3">
    <source>
        <dbReference type="Proteomes" id="UP000190648"/>
    </source>
</evidence>
<dbReference type="EMBL" id="LSYS01006629">
    <property type="protein sequence ID" value="OPJ74706.1"/>
    <property type="molecule type" value="Genomic_DNA"/>
</dbReference>
<organism evidence="2 3">
    <name type="scientific">Patagioenas fasciata monilis</name>
    <dbReference type="NCBI Taxonomy" id="372326"/>
    <lineage>
        <taxon>Eukaryota</taxon>
        <taxon>Metazoa</taxon>
        <taxon>Chordata</taxon>
        <taxon>Craniata</taxon>
        <taxon>Vertebrata</taxon>
        <taxon>Euteleostomi</taxon>
        <taxon>Archelosauria</taxon>
        <taxon>Archosauria</taxon>
        <taxon>Dinosauria</taxon>
        <taxon>Saurischia</taxon>
        <taxon>Theropoda</taxon>
        <taxon>Coelurosauria</taxon>
        <taxon>Aves</taxon>
        <taxon>Neognathae</taxon>
        <taxon>Neoaves</taxon>
        <taxon>Columbimorphae</taxon>
        <taxon>Columbiformes</taxon>
        <taxon>Columbidae</taxon>
        <taxon>Patagioenas</taxon>
    </lineage>
</organism>
<evidence type="ECO:0000313" key="2">
    <source>
        <dbReference type="EMBL" id="OPJ74706.1"/>
    </source>
</evidence>
<feature type="region of interest" description="Disordered" evidence="1">
    <location>
        <begin position="79"/>
        <end position="100"/>
    </location>
</feature>
<accession>A0A1V4JR59</accession>
<keyword evidence="3" id="KW-1185">Reference proteome</keyword>